<keyword evidence="3" id="KW-0614">Plasmid</keyword>
<geneLocation type="plasmid" evidence="3">
    <name>pSinB</name>
</geneLocation>
<organism evidence="3">
    <name type="scientific">Sinorhizobium sp. M14</name>
    <dbReference type="NCBI Taxonomy" id="430451"/>
    <lineage>
        <taxon>Bacteria</taxon>
        <taxon>Pseudomonadati</taxon>
        <taxon>Pseudomonadota</taxon>
        <taxon>Alphaproteobacteria</taxon>
        <taxon>Hyphomicrobiales</taxon>
        <taxon>Rhizobiaceae</taxon>
        <taxon>Sinorhizobium/Ensifer group</taxon>
        <taxon>Sinorhizobium</taxon>
    </lineage>
</organism>
<feature type="transmembrane region" description="Helical" evidence="2">
    <location>
        <begin position="29"/>
        <end position="49"/>
    </location>
</feature>
<dbReference type="Pfam" id="PF11666">
    <property type="entry name" value="DUF2933"/>
    <property type="match status" value="1"/>
</dbReference>
<evidence type="ECO:0008006" key="4">
    <source>
        <dbReference type="Google" id="ProtNLM"/>
    </source>
</evidence>
<dbReference type="RefSeq" id="WP_115422002.1">
    <property type="nucleotide sequence ID" value="NZ_KU140623.1"/>
</dbReference>
<evidence type="ECO:0000256" key="1">
    <source>
        <dbReference type="SAM" id="MobiDB-lite"/>
    </source>
</evidence>
<feature type="compositionally biased region" description="Polar residues" evidence="1">
    <location>
        <begin position="99"/>
        <end position="108"/>
    </location>
</feature>
<dbReference type="InterPro" id="IPR021682">
    <property type="entry name" value="DUF2933"/>
</dbReference>
<sequence length="108" mass="11569">MNPHTLHPADHPAGPEPERELEPRPRGFWTSKVGLVTIAFIIIAAFFLLSEHRVHALGFVPILLLLACPLLHMFMHGGHSGHGGHGGHGQQKEPDPGAQNGSTRGKGA</sequence>
<dbReference type="AlphaFoldDB" id="A0A142BPK3"/>
<accession>A0A142BPK3</accession>
<gene>
    <name evidence="3" type="ORF">pSinB_152</name>
</gene>
<name>A0A142BPK3_9HYPH</name>
<keyword evidence="2" id="KW-0472">Membrane</keyword>
<feature type="compositionally biased region" description="Basic and acidic residues" evidence="1">
    <location>
        <begin position="16"/>
        <end position="25"/>
    </location>
</feature>
<proteinExistence type="predicted"/>
<keyword evidence="2" id="KW-1133">Transmembrane helix</keyword>
<reference evidence="3" key="1">
    <citation type="submission" date="2015-11" db="EMBL/GenBank/DDBJ databases">
        <title>Molecular characterization of pSinB plasmid of arsenite oxidizing, metalotolerant Sinorhizobium sp. M14 - insight into the heavy metal resistome of sinorhizobial extrachromosomal replicons.</title>
        <authorList>
            <person name="Romaniuk K."/>
            <person name="Decewicz P."/>
            <person name="Mielnicki S."/>
            <person name="Sklodowska A."/>
            <person name="Dziewit L."/>
            <person name="Drewniak L."/>
        </authorList>
    </citation>
    <scope>NUCLEOTIDE SEQUENCE</scope>
    <source>
        <strain evidence="3">M14</strain>
        <plasmid evidence="3">pSinB</plasmid>
    </source>
</reference>
<dbReference type="EMBL" id="KU140623">
    <property type="protein sequence ID" value="AMP35011.1"/>
    <property type="molecule type" value="Genomic_DNA"/>
</dbReference>
<evidence type="ECO:0000256" key="2">
    <source>
        <dbReference type="SAM" id="Phobius"/>
    </source>
</evidence>
<feature type="transmembrane region" description="Helical" evidence="2">
    <location>
        <begin position="56"/>
        <end position="75"/>
    </location>
</feature>
<protein>
    <recommendedName>
        <fullName evidence="4">DUF2933 domain-containing protein</fullName>
    </recommendedName>
</protein>
<feature type="region of interest" description="Disordered" evidence="1">
    <location>
        <begin position="1"/>
        <end position="25"/>
    </location>
</feature>
<keyword evidence="2" id="KW-0812">Transmembrane</keyword>
<evidence type="ECO:0000313" key="3">
    <source>
        <dbReference type="EMBL" id="AMP35011.1"/>
    </source>
</evidence>
<feature type="compositionally biased region" description="Gly residues" evidence="1">
    <location>
        <begin position="78"/>
        <end position="89"/>
    </location>
</feature>
<feature type="region of interest" description="Disordered" evidence="1">
    <location>
        <begin position="78"/>
        <end position="108"/>
    </location>
</feature>